<evidence type="ECO:0000256" key="1">
    <source>
        <dbReference type="ARBA" id="ARBA00007274"/>
    </source>
</evidence>
<dbReference type="InterPro" id="IPR051159">
    <property type="entry name" value="Hexapeptide_acetyltransf"/>
</dbReference>
<gene>
    <name evidence="3" type="ORF">SAMN05421788_11024</name>
</gene>
<dbReference type="CDD" id="cd05825">
    <property type="entry name" value="LbH_wcaF_like"/>
    <property type="match status" value="1"/>
</dbReference>
<dbReference type="EMBL" id="FTOR01000010">
    <property type="protein sequence ID" value="SIT30930.1"/>
    <property type="molecule type" value="Genomic_DNA"/>
</dbReference>
<dbReference type="OrthoDB" id="9814490at2"/>
<keyword evidence="2 3" id="KW-0808">Transferase</keyword>
<organism evidence="3 4">
    <name type="scientific">Filimonas lacunae</name>
    <dbReference type="NCBI Taxonomy" id="477680"/>
    <lineage>
        <taxon>Bacteria</taxon>
        <taxon>Pseudomonadati</taxon>
        <taxon>Bacteroidota</taxon>
        <taxon>Chitinophagia</taxon>
        <taxon>Chitinophagales</taxon>
        <taxon>Chitinophagaceae</taxon>
        <taxon>Filimonas</taxon>
    </lineage>
</organism>
<dbReference type="Proteomes" id="UP000186917">
    <property type="component" value="Unassembled WGS sequence"/>
</dbReference>
<accession>A0A1N7R709</accession>
<dbReference type="PANTHER" id="PTHR23416">
    <property type="entry name" value="SIALIC ACID SYNTHASE-RELATED"/>
    <property type="match status" value="1"/>
</dbReference>
<dbReference type="RefSeq" id="WP_076381618.1">
    <property type="nucleotide sequence ID" value="NZ_AP017422.1"/>
</dbReference>
<sequence>MVNSDTHTGASFSLSNRIQRVIWSVFYVVFFKYSPKPLHAWRAFILKCFGAKVGKGVHVYPKVTIWAPWNLELDDECGIANGVELYSQGKIFLGKRAIISQGSNICTGSHDYTKKGHPLYTQPIHIGNMAWIAAEVFIHPGITIGDGAVIGARSVVTKDMPAWMVCAGHPCKPLKERVITD</sequence>
<keyword evidence="4" id="KW-1185">Reference proteome</keyword>
<dbReference type="GO" id="GO:0008374">
    <property type="term" value="F:O-acyltransferase activity"/>
    <property type="evidence" value="ECO:0007669"/>
    <property type="project" value="TreeGrafter"/>
</dbReference>
<dbReference type="PANTHER" id="PTHR23416:SF23">
    <property type="entry name" value="ACETYLTRANSFERASE C18B11.09C-RELATED"/>
    <property type="match status" value="1"/>
</dbReference>
<dbReference type="STRING" id="477680.SAMN05421788_11024"/>
<comment type="similarity">
    <text evidence="1">Belongs to the transferase hexapeptide repeat family.</text>
</comment>
<protein>
    <submittedName>
        <fullName evidence="3">Putative colanic acid biosynthesis acetyltransferase WcaF</fullName>
    </submittedName>
</protein>
<dbReference type="Gene3D" id="2.160.10.10">
    <property type="entry name" value="Hexapeptide repeat proteins"/>
    <property type="match status" value="1"/>
</dbReference>
<dbReference type="Pfam" id="PF00132">
    <property type="entry name" value="Hexapep"/>
    <property type="match status" value="1"/>
</dbReference>
<evidence type="ECO:0000256" key="2">
    <source>
        <dbReference type="ARBA" id="ARBA00022679"/>
    </source>
</evidence>
<dbReference type="InterPro" id="IPR011004">
    <property type="entry name" value="Trimer_LpxA-like_sf"/>
</dbReference>
<name>A0A1N7R709_9BACT</name>
<dbReference type="AlphaFoldDB" id="A0A1N7R709"/>
<proteinExistence type="inferred from homology"/>
<evidence type="ECO:0000313" key="4">
    <source>
        <dbReference type="Proteomes" id="UP000186917"/>
    </source>
</evidence>
<evidence type="ECO:0000313" key="3">
    <source>
        <dbReference type="EMBL" id="SIT30930.1"/>
    </source>
</evidence>
<dbReference type="NCBIfam" id="NF007797">
    <property type="entry name" value="PRK10502.1"/>
    <property type="match status" value="1"/>
</dbReference>
<dbReference type="GO" id="GO:0005829">
    <property type="term" value="C:cytosol"/>
    <property type="evidence" value="ECO:0007669"/>
    <property type="project" value="TreeGrafter"/>
</dbReference>
<dbReference type="InterPro" id="IPR001451">
    <property type="entry name" value="Hexapep"/>
</dbReference>
<reference evidence="4" key="1">
    <citation type="submission" date="2017-01" db="EMBL/GenBank/DDBJ databases">
        <authorList>
            <person name="Varghese N."/>
            <person name="Submissions S."/>
        </authorList>
    </citation>
    <scope>NUCLEOTIDE SEQUENCE [LARGE SCALE GENOMIC DNA]</scope>
    <source>
        <strain evidence="4">DSM 21054</strain>
    </source>
</reference>
<dbReference type="SUPFAM" id="SSF51161">
    <property type="entry name" value="Trimeric LpxA-like enzymes"/>
    <property type="match status" value="1"/>
</dbReference>